<keyword evidence="2" id="KW-1185">Reference proteome</keyword>
<organism evidence="1 2">
    <name type="scientific">Povalibacter uvarum</name>
    <dbReference type="NCBI Taxonomy" id="732238"/>
    <lineage>
        <taxon>Bacteria</taxon>
        <taxon>Pseudomonadati</taxon>
        <taxon>Pseudomonadota</taxon>
        <taxon>Gammaproteobacteria</taxon>
        <taxon>Steroidobacterales</taxon>
        <taxon>Steroidobacteraceae</taxon>
        <taxon>Povalibacter</taxon>
    </lineage>
</organism>
<gene>
    <name evidence="1" type="ORF">HNQ60_000985</name>
</gene>
<name>A0A841HIC3_9GAMM</name>
<dbReference type="PANTHER" id="PTHR41532:SF1">
    <property type="entry name" value="FIXS PROTEIN"/>
    <property type="match status" value="1"/>
</dbReference>
<dbReference type="AlphaFoldDB" id="A0A841HIC3"/>
<dbReference type="Proteomes" id="UP000588068">
    <property type="component" value="Unassembled WGS sequence"/>
</dbReference>
<dbReference type="NCBIfam" id="TIGR00847">
    <property type="entry name" value="ccoS"/>
    <property type="match status" value="1"/>
</dbReference>
<protein>
    <submittedName>
        <fullName evidence="1">Cbb3-type cytochrome oxidase maturation protein</fullName>
    </submittedName>
</protein>
<dbReference type="PANTHER" id="PTHR41532">
    <property type="entry name" value="FIXS PROTEIN"/>
    <property type="match status" value="1"/>
</dbReference>
<dbReference type="RefSeq" id="WP_184329887.1">
    <property type="nucleotide sequence ID" value="NZ_JACHHZ010000001.1"/>
</dbReference>
<accession>A0A841HIC3</accession>
<comment type="caution">
    <text evidence="1">The sequence shown here is derived from an EMBL/GenBank/DDBJ whole genome shotgun (WGS) entry which is preliminary data.</text>
</comment>
<dbReference type="Pfam" id="PF03597">
    <property type="entry name" value="FixS"/>
    <property type="match status" value="1"/>
</dbReference>
<reference evidence="1 2" key="1">
    <citation type="submission" date="2020-08" db="EMBL/GenBank/DDBJ databases">
        <title>Genomic Encyclopedia of Type Strains, Phase IV (KMG-IV): sequencing the most valuable type-strain genomes for metagenomic binning, comparative biology and taxonomic classification.</title>
        <authorList>
            <person name="Goeker M."/>
        </authorList>
    </citation>
    <scope>NUCLEOTIDE SEQUENCE [LARGE SCALE GENOMIC DNA]</scope>
    <source>
        <strain evidence="1 2">DSM 26723</strain>
    </source>
</reference>
<evidence type="ECO:0000313" key="1">
    <source>
        <dbReference type="EMBL" id="MBB6092139.1"/>
    </source>
</evidence>
<sequence length="53" mass="6031">MSILFTLIPLSLLLVVFAGWAFFWAVDRGQFDDLDSPAWEILSDNATDKEPEE</sequence>
<dbReference type="InterPro" id="IPR004714">
    <property type="entry name" value="Cyt_oxidase_maturation_cbb3"/>
</dbReference>
<evidence type="ECO:0000313" key="2">
    <source>
        <dbReference type="Proteomes" id="UP000588068"/>
    </source>
</evidence>
<dbReference type="EMBL" id="JACHHZ010000001">
    <property type="protein sequence ID" value="MBB6092139.1"/>
    <property type="molecule type" value="Genomic_DNA"/>
</dbReference>
<proteinExistence type="predicted"/>